<comment type="caution">
    <text evidence="1">The sequence shown here is derived from an EMBL/GenBank/DDBJ whole genome shotgun (WGS) entry which is preliminary data.</text>
</comment>
<name>A0AAW4AJ88_VIBAN</name>
<evidence type="ECO:0000313" key="1">
    <source>
        <dbReference type="EMBL" id="MBF4273615.1"/>
    </source>
</evidence>
<dbReference type="AlphaFoldDB" id="A0AAW4AJ88"/>
<dbReference type="KEGG" id="vau:VANGNB10_cI0804"/>
<organism evidence="1 2">
    <name type="scientific">Vibrio anguillarum</name>
    <name type="common">Listonella anguillarum</name>
    <dbReference type="NCBI Taxonomy" id="55601"/>
    <lineage>
        <taxon>Bacteria</taxon>
        <taxon>Pseudomonadati</taxon>
        <taxon>Pseudomonadota</taxon>
        <taxon>Gammaproteobacteria</taxon>
        <taxon>Vibrionales</taxon>
        <taxon>Vibrionaceae</taxon>
        <taxon>Vibrio</taxon>
    </lineage>
</organism>
<dbReference type="RefSeq" id="WP_020977783.1">
    <property type="nucleotide sequence ID" value="NZ_CP020534.1"/>
</dbReference>
<protein>
    <recommendedName>
        <fullName evidence="3">Asparagine synthetase domain-containing protein</fullName>
    </recommendedName>
</protein>
<accession>A0AAW4AJ88</accession>
<evidence type="ECO:0000313" key="2">
    <source>
        <dbReference type="Proteomes" id="UP000722957"/>
    </source>
</evidence>
<reference evidence="1 2" key="1">
    <citation type="journal article" date="2021" name="PeerJ">
        <title>Analysis of 44 Vibrio anguillarum genomes reveals high genetic diversity.</title>
        <authorList>
            <person name="Hansen M.J."/>
            <person name="Dalsgaard I."/>
        </authorList>
    </citation>
    <scope>NUCLEOTIDE SEQUENCE [LARGE SCALE GENOMIC DNA]</scope>
    <source>
        <strain evidence="1 2">17-16730-2A</strain>
    </source>
</reference>
<gene>
    <name evidence="1" type="ORF">EAY07_16595</name>
</gene>
<sequence length="497" mass="57526">MFKRQILVSDASNVEVSVPSTFRCIDFTKYSIYFDSHNKVYQYIGRFFSLLIVGEIVHPQFDSFDLRIIVNELDNSDISFPIINKSLSRCCGRYYLFYSDSKVDMLRADATSLAQINFSSSYGLIATDISLLQYQSIKLTHNEEAYKFYKEVFPKKGNGNAWIGHETIFNEIEKVLPNHALSIRDMKVVRYWPQVEFKYHDINQVVTEVAKELKAILKAFSEVSPLSIAVTAGNDSRVMAAATKEIKHRCYYFIDKLKNLNDDHPDIVIGKRICDTLGVKYTIHTDFLDVDKIPDSFKNEYSNSVFYATEKRLPEVYNYSIILPEHINVCGVGEFGRSVYGTPKENIESNYLCFKYQCVNSRFSNFQTNLWLAGCKEHLYASSYPKNSLYYIEQKLGNWGAVGNSESDIAFEEVNPFATHYIIERMICLPYKYTKYYNNILFKEIIHYLAPEISCIPINPPRNFKGKIVDYIKSGLLFNIIERYRYITKNIIGNKVA</sequence>
<proteinExistence type="predicted"/>
<dbReference type="SUPFAM" id="SSF52402">
    <property type="entry name" value="Adenine nucleotide alpha hydrolases-like"/>
    <property type="match status" value="1"/>
</dbReference>
<evidence type="ECO:0008006" key="3">
    <source>
        <dbReference type="Google" id="ProtNLM"/>
    </source>
</evidence>
<dbReference type="EMBL" id="RDOM01000055">
    <property type="protein sequence ID" value="MBF4273615.1"/>
    <property type="molecule type" value="Genomic_DNA"/>
</dbReference>
<dbReference type="Proteomes" id="UP000722957">
    <property type="component" value="Unassembled WGS sequence"/>
</dbReference>